<dbReference type="KEGG" id="vg:920559"/>
<dbReference type="InterPro" id="IPR034720">
    <property type="entry name" value="Viral_alk_exo"/>
</dbReference>
<organismHost>
    <name type="scientific">Chlorocebus aethiops</name>
    <name type="common">Green monkey</name>
    <name type="synonym">Cercopithecus aethiops</name>
    <dbReference type="NCBI Taxonomy" id="9534"/>
</organismHost>
<dbReference type="SUPFAM" id="SSF52980">
    <property type="entry name" value="Restriction endonuclease-like"/>
    <property type="match status" value="1"/>
</dbReference>
<accession>Q9E1X2</accession>
<keyword evidence="7" id="KW-1035">Host cytoplasm</keyword>
<dbReference type="RefSeq" id="NP_077462.1">
    <property type="nucleotide sequence ID" value="NC_002686.2"/>
</dbReference>
<dbReference type="GO" id="GO:0004519">
    <property type="term" value="F:endonuclease activity"/>
    <property type="evidence" value="ECO:0007669"/>
    <property type="project" value="UniProtKB-KW"/>
</dbReference>
<keyword evidence="6" id="KW-0269">Exonuclease</keyword>
<evidence type="ECO:0000256" key="5">
    <source>
        <dbReference type="ARBA" id="ARBA00022801"/>
    </source>
</evidence>
<keyword evidence="5" id="KW-0378">Hydrolase</keyword>
<name>Q9E1X2_CHV9D</name>
<keyword evidence="2" id="KW-0945">Host-virus interaction</keyword>
<dbReference type="GO" id="GO:0004527">
    <property type="term" value="F:exonuclease activity"/>
    <property type="evidence" value="ECO:0007669"/>
    <property type="project" value="UniProtKB-KW"/>
</dbReference>
<dbReference type="Gene3D" id="1.20.120.860">
    <property type="entry name" value="Herpesvirus alkaline exonuclease, N-terminal domain"/>
    <property type="match status" value="1"/>
</dbReference>
<evidence type="ECO:0000256" key="4">
    <source>
        <dbReference type="ARBA" id="ARBA00022759"/>
    </source>
</evidence>
<dbReference type="HAMAP" id="MF_04009">
    <property type="entry name" value="HSV_AN"/>
    <property type="match status" value="1"/>
</dbReference>
<dbReference type="GO" id="GO:0003677">
    <property type="term" value="F:DNA binding"/>
    <property type="evidence" value="ECO:0007669"/>
    <property type="project" value="InterPro"/>
</dbReference>
<evidence type="ECO:0000256" key="2">
    <source>
        <dbReference type="ARBA" id="ARBA00022581"/>
    </source>
</evidence>
<keyword evidence="3" id="KW-0540">Nuclease</keyword>
<proteinExistence type="inferred from homology"/>
<reference evidence="8 9" key="1">
    <citation type="journal article" date="2001" name="Virology">
        <title>The DNA sequence of the simian varicella virus genome.</title>
        <authorList>
            <person name="Gray W.L."/>
            <person name="Starnes H.B."/>
            <person name="White M.W."/>
            <person name="Mahalingam R."/>
        </authorList>
    </citation>
    <scope>NUCLEOTIDE SEQUENCE [LARGE SCALE GENOMIC DNA]</scope>
</reference>
<protein>
    <submittedName>
        <fullName evidence="8">Deoxyribonuclease</fullName>
    </submittedName>
</protein>
<dbReference type="Pfam" id="PF01771">
    <property type="entry name" value="Viral_alk_exo"/>
    <property type="match status" value="1"/>
</dbReference>
<dbReference type="PRINTS" id="PR00924">
    <property type="entry name" value="ALKEXNUCLASE"/>
</dbReference>
<keyword evidence="1" id="KW-1048">Host nucleus</keyword>
<dbReference type="InterPro" id="IPR011335">
    <property type="entry name" value="Restrct_endonuc-II-like"/>
</dbReference>
<evidence type="ECO:0000256" key="7">
    <source>
        <dbReference type="ARBA" id="ARBA00023200"/>
    </source>
</evidence>
<sequence>MAKSKLGLSDHINLPCKISRYDIKEGAPHVNLLTTDLQSEPKFVNILHYITQRTTDQQVFTLSLWSRLLYAYRLMLCNNYYLEDDTLFSACKELFTDSTLPPKLPLNAHLDRRDIRDIFLTLESLTRGQSNNSLWPLLRRSMVTASVMKWGSNGPIFPSTWYNDEPSEDTIGDNTAIMFGKTNEYAGRSIIESLCIDPSDVQTPDVLDNVNIFNFDVLNATSPSIYVGTPNIRPYECGLLIDIRTGLVGASLDVLVCDRNFNTQVLHPHPAETNIPFFEIKCRAKYLFTPNDNTILSQSYENLLKNTTIANLQHFLFAIRNPCISFFESNPSTSEALVTTSTDWKHKDTRNGRSCTEIDAHHIHLNKHVMSQVWVFRKPSVQHNVITTADWNTGESFVQIPVFANPRHLNFKQILVQAYVLSGYFPTLKLRPHLLTFIGRARLQEEEGICFTLDTPTALLYEDKKPIIPPHCAVPVLAILTPIEVDIPRIVPIIENEARAAIYTALKLK</sequence>
<dbReference type="EMBL" id="AF275348">
    <property type="protein sequence ID" value="AAG27222.1"/>
    <property type="molecule type" value="Genomic_DNA"/>
</dbReference>
<evidence type="ECO:0000256" key="6">
    <source>
        <dbReference type="ARBA" id="ARBA00022839"/>
    </source>
</evidence>
<evidence type="ECO:0000313" key="9">
    <source>
        <dbReference type="Proteomes" id="UP000159358"/>
    </source>
</evidence>
<organism evidence="8 9">
    <name type="scientific">Cercopithecine herpesvirus 9 (strain DHV)</name>
    <name type="common">CeHV-9</name>
    <name type="synonym">Simian varicella virus</name>
    <dbReference type="NCBI Taxonomy" id="36348"/>
    <lineage>
        <taxon>Viruses</taxon>
        <taxon>Duplodnaviria</taxon>
        <taxon>Heunggongvirae</taxon>
        <taxon>Peploviricota</taxon>
        <taxon>Herviviricetes</taxon>
        <taxon>Herpesvirales</taxon>
        <taxon>Orthoherpesviridae</taxon>
        <taxon>Alphaherpesvirinae</taxon>
        <taxon>Varicellovirus</taxon>
        <taxon>Varicellovirus cercopithecinealpha9</taxon>
    </lineage>
</organism>
<keyword evidence="4" id="KW-0255">Endonuclease</keyword>
<dbReference type="Proteomes" id="UP000159358">
    <property type="component" value="Segment"/>
</dbReference>
<keyword evidence="9" id="KW-1185">Reference proteome</keyword>
<dbReference type="GeneID" id="920559"/>
<dbReference type="InterPro" id="IPR001616">
    <property type="entry name" value="Herpes_alk_exo"/>
</dbReference>
<evidence type="ECO:0000313" key="8">
    <source>
        <dbReference type="EMBL" id="AAG27222.1"/>
    </source>
</evidence>
<evidence type="ECO:0000256" key="1">
    <source>
        <dbReference type="ARBA" id="ARBA00022562"/>
    </source>
</evidence>
<evidence type="ECO:0000256" key="3">
    <source>
        <dbReference type="ARBA" id="ARBA00022722"/>
    </source>
</evidence>